<dbReference type="STRING" id="914234.M2PHS9"/>
<evidence type="ECO:0000256" key="2">
    <source>
        <dbReference type="SAM" id="Phobius"/>
    </source>
</evidence>
<feature type="region of interest" description="Disordered" evidence="1">
    <location>
        <begin position="1"/>
        <end position="26"/>
    </location>
</feature>
<keyword evidence="2" id="KW-1133">Transmembrane helix</keyword>
<evidence type="ECO:0000313" key="3">
    <source>
        <dbReference type="EMBL" id="EMD35649.1"/>
    </source>
</evidence>
<accession>M2PHS9</accession>
<keyword evidence="4" id="KW-1185">Reference proteome</keyword>
<organism evidence="3 4">
    <name type="scientific">Ceriporiopsis subvermispora (strain B)</name>
    <name type="common">White-rot fungus</name>
    <name type="synonym">Gelatoporia subvermispora</name>
    <dbReference type="NCBI Taxonomy" id="914234"/>
    <lineage>
        <taxon>Eukaryota</taxon>
        <taxon>Fungi</taxon>
        <taxon>Dikarya</taxon>
        <taxon>Basidiomycota</taxon>
        <taxon>Agaricomycotina</taxon>
        <taxon>Agaricomycetes</taxon>
        <taxon>Polyporales</taxon>
        <taxon>Gelatoporiaceae</taxon>
        <taxon>Gelatoporia</taxon>
    </lineage>
</organism>
<dbReference type="OrthoDB" id="2972750at2759"/>
<name>M2PHS9_CERS8</name>
<gene>
    <name evidence="3" type="ORF">CERSUDRAFT_116391</name>
</gene>
<evidence type="ECO:0000256" key="1">
    <source>
        <dbReference type="SAM" id="MobiDB-lite"/>
    </source>
</evidence>
<reference evidence="3 4" key="1">
    <citation type="journal article" date="2012" name="Proc. Natl. Acad. Sci. U.S.A.">
        <title>Comparative genomics of Ceriporiopsis subvermispora and Phanerochaete chrysosporium provide insight into selective ligninolysis.</title>
        <authorList>
            <person name="Fernandez-Fueyo E."/>
            <person name="Ruiz-Duenas F.J."/>
            <person name="Ferreira P."/>
            <person name="Floudas D."/>
            <person name="Hibbett D.S."/>
            <person name="Canessa P."/>
            <person name="Larrondo L.F."/>
            <person name="James T.Y."/>
            <person name="Seelenfreund D."/>
            <person name="Lobos S."/>
            <person name="Polanco R."/>
            <person name="Tello M."/>
            <person name="Honda Y."/>
            <person name="Watanabe T."/>
            <person name="Watanabe T."/>
            <person name="Ryu J.S."/>
            <person name="Kubicek C.P."/>
            <person name="Schmoll M."/>
            <person name="Gaskell J."/>
            <person name="Hammel K.E."/>
            <person name="St John F.J."/>
            <person name="Vanden Wymelenberg A."/>
            <person name="Sabat G."/>
            <person name="Splinter BonDurant S."/>
            <person name="Syed K."/>
            <person name="Yadav J.S."/>
            <person name="Doddapaneni H."/>
            <person name="Subramanian V."/>
            <person name="Lavin J.L."/>
            <person name="Oguiza J.A."/>
            <person name="Perez G."/>
            <person name="Pisabarro A.G."/>
            <person name="Ramirez L."/>
            <person name="Santoyo F."/>
            <person name="Master E."/>
            <person name="Coutinho P.M."/>
            <person name="Henrissat B."/>
            <person name="Lombard V."/>
            <person name="Magnuson J.K."/>
            <person name="Kuees U."/>
            <person name="Hori C."/>
            <person name="Igarashi K."/>
            <person name="Samejima M."/>
            <person name="Held B.W."/>
            <person name="Barry K.W."/>
            <person name="LaButti K.M."/>
            <person name="Lapidus A."/>
            <person name="Lindquist E.A."/>
            <person name="Lucas S.M."/>
            <person name="Riley R."/>
            <person name="Salamov A.A."/>
            <person name="Hoffmeister D."/>
            <person name="Schwenk D."/>
            <person name="Hadar Y."/>
            <person name="Yarden O."/>
            <person name="de Vries R.P."/>
            <person name="Wiebenga A."/>
            <person name="Stenlid J."/>
            <person name="Eastwood D."/>
            <person name="Grigoriev I.V."/>
            <person name="Berka R.M."/>
            <person name="Blanchette R.A."/>
            <person name="Kersten P."/>
            <person name="Martinez A.T."/>
            <person name="Vicuna R."/>
            <person name="Cullen D."/>
        </authorList>
    </citation>
    <scope>NUCLEOTIDE SEQUENCE [LARGE SCALE GENOMIC DNA]</scope>
    <source>
        <strain evidence="3 4">B</strain>
    </source>
</reference>
<proteinExistence type="predicted"/>
<feature type="compositionally biased region" description="Low complexity" evidence="1">
    <location>
        <begin position="166"/>
        <end position="193"/>
    </location>
</feature>
<evidence type="ECO:0000313" key="4">
    <source>
        <dbReference type="Proteomes" id="UP000016930"/>
    </source>
</evidence>
<feature type="transmembrane region" description="Helical" evidence="2">
    <location>
        <begin position="35"/>
        <end position="56"/>
    </location>
</feature>
<feature type="region of interest" description="Disordered" evidence="1">
    <location>
        <begin position="162"/>
        <end position="193"/>
    </location>
</feature>
<sequence>MAQESSSSSSVASATSTATSNTSSNSLFSSHGSPALILAFLAIGLFAGGIIAMFGFRRYHMSSQFGRRRGFVGRRQEEGDLDGPAGFQTTGPRVPRTVKRNFGEKPLLWDVYAVDDSDYSLMNLMPISAKVLAAQSHPEDGTSGRPSLQRSDSHVGRLRTFIIHGPSPRRTPSSASVPASPSSSPTPASAPAASPSLVRLQVAVAIAMPAPYANNSTIPDYSLGLMELPWSVSAQARNASSEIAPDSCL</sequence>
<protein>
    <submittedName>
        <fullName evidence="3">Uncharacterized protein</fullName>
    </submittedName>
</protein>
<keyword evidence="2" id="KW-0812">Transmembrane</keyword>
<dbReference type="HOGENOM" id="CLU_097608_0_0_1"/>
<dbReference type="Proteomes" id="UP000016930">
    <property type="component" value="Unassembled WGS sequence"/>
</dbReference>
<dbReference type="EMBL" id="KB445800">
    <property type="protein sequence ID" value="EMD35649.1"/>
    <property type="molecule type" value="Genomic_DNA"/>
</dbReference>
<dbReference type="AlphaFoldDB" id="M2PHS9"/>
<keyword evidence="2" id="KW-0472">Membrane</keyword>